<keyword evidence="1" id="KW-1015">Disulfide bond</keyword>
<evidence type="ECO:0000259" key="2">
    <source>
        <dbReference type="Pfam" id="PF00431"/>
    </source>
</evidence>
<dbReference type="Gene3D" id="2.60.120.290">
    <property type="entry name" value="Spermadhesin, CUB domain"/>
    <property type="match status" value="1"/>
</dbReference>
<protein>
    <recommendedName>
        <fullName evidence="2">CUB domain-containing protein</fullName>
    </recommendedName>
</protein>
<dbReference type="Proteomes" id="UP000887013">
    <property type="component" value="Unassembled WGS sequence"/>
</dbReference>
<evidence type="ECO:0000313" key="4">
    <source>
        <dbReference type="Proteomes" id="UP000887013"/>
    </source>
</evidence>
<comment type="caution">
    <text evidence="3">The sequence shown here is derived from an EMBL/GenBank/DDBJ whole genome shotgun (WGS) entry which is preliminary data.</text>
</comment>
<proteinExistence type="predicted"/>
<dbReference type="OrthoDB" id="6369184at2759"/>
<dbReference type="InterPro" id="IPR035914">
    <property type="entry name" value="Sperma_CUB_dom_sf"/>
</dbReference>
<evidence type="ECO:0000256" key="1">
    <source>
        <dbReference type="ARBA" id="ARBA00023157"/>
    </source>
</evidence>
<evidence type="ECO:0000313" key="3">
    <source>
        <dbReference type="EMBL" id="GFT31361.1"/>
    </source>
</evidence>
<dbReference type="AlphaFoldDB" id="A0A8X6NTY5"/>
<dbReference type="Pfam" id="PF00431">
    <property type="entry name" value="CUB"/>
    <property type="match status" value="1"/>
</dbReference>
<accession>A0A8X6NTY5</accession>
<name>A0A8X6NTY5_NEPPI</name>
<sequence length="90" mass="9802">MLQIFDGMDDTAAPLGEFSGFQIPEPVVSTGNVIHITFYSHHYYLGSFHLTWIAVTESGIVVDMPTPTDGKKTLSVEVSLIIRTSSSISV</sequence>
<keyword evidence="4" id="KW-1185">Reference proteome</keyword>
<feature type="domain" description="CUB" evidence="2">
    <location>
        <begin position="2"/>
        <end position="42"/>
    </location>
</feature>
<reference evidence="3" key="1">
    <citation type="submission" date="2020-08" db="EMBL/GenBank/DDBJ databases">
        <title>Multicomponent nature underlies the extraordinary mechanical properties of spider dragline silk.</title>
        <authorList>
            <person name="Kono N."/>
            <person name="Nakamura H."/>
            <person name="Mori M."/>
            <person name="Yoshida Y."/>
            <person name="Ohtoshi R."/>
            <person name="Malay A.D."/>
            <person name="Moran D.A.P."/>
            <person name="Tomita M."/>
            <person name="Numata K."/>
            <person name="Arakawa K."/>
        </authorList>
    </citation>
    <scope>NUCLEOTIDE SEQUENCE</scope>
</reference>
<dbReference type="EMBL" id="BMAW01061489">
    <property type="protein sequence ID" value="GFT31361.1"/>
    <property type="molecule type" value="Genomic_DNA"/>
</dbReference>
<organism evidence="3 4">
    <name type="scientific">Nephila pilipes</name>
    <name type="common">Giant wood spider</name>
    <name type="synonym">Nephila maculata</name>
    <dbReference type="NCBI Taxonomy" id="299642"/>
    <lineage>
        <taxon>Eukaryota</taxon>
        <taxon>Metazoa</taxon>
        <taxon>Ecdysozoa</taxon>
        <taxon>Arthropoda</taxon>
        <taxon>Chelicerata</taxon>
        <taxon>Arachnida</taxon>
        <taxon>Araneae</taxon>
        <taxon>Araneomorphae</taxon>
        <taxon>Entelegynae</taxon>
        <taxon>Araneoidea</taxon>
        <taxon>Nephilidae</taxon>
        <taxon>Nephila</taxon>
    </lineage>
</organism>
<dbReference type="SUPFAM" id="SSF49854">
    <property type="entry name" value="Spermadhesin, CUB domain"/>
    <property type="match status" value="1"/>
</dbReference>
<dbReference type="InterPro" id="IPR000859">
    <property type="entry name" value="CUB_dom"/>
</dbReference>
<gene>
    <name evidence="3" type="ORF">NPIL_436371</name>
</gene>